<dbReference type="EMBL" id="CAWVOH010000002">
    <property type="protein sequence ID" value="CAK8054560.1"/>
    <property type="molecule type" value="Genomic_DNA"/>
</dbReference>
<organism evidence="1 2">
    <name type="scientific">Eupransor demetentiae</name>
    <dbReference type="NCBI Taxonomy" id="3109584"/>
    <lineage>
        <taxon>Bacteria</taxon>
        <taxon>Bacillati</taxon>
        <taxon>Bacillota</taxon>
        <taxon>Bacilli</taxon>
        <taxon>Lactobacillales</taxon>
        <taxon>Lactobacillaceae</taxon>
        <taxon>Eupransor</taxon>
    </lineage>
</organism>
<dbReference type="Proteomes" id="UP001314241">
    <property type="component" value="Unassembled WGS sequence"/>
</dbReference>
<evidence type="ECO:0000313" key="2">
    <source>
        <dbReference type="Proteomes" id="UP001314241"/>
    </source>
</evidence>
<evidence type="ECO:0000313" key="1">
    <source>
        <dbReference type="EMBL" id="CAK8054560.1"/>
    </source>
</evidence>
<proteinExistence type="predicted"/>
<reference evidence="1 2" key="1">
    <citation type="submission" date="2024-01" db="EMBL/GenBank/DDBJ databases">
        <authorList>
            <person name="Botero Cardona J."/>
        </authorList>
    </citation>
    <scope>NUCLEOTIDE SEQUENCE [LARGE SCALE GENOMIC DNA]</scope>
    <source>
        <strain evidence="1 2">LMG 33000</strain>
    </source>
</reference>
<keyword evidence="2" id="KW-1185">Reference proteome</keyword>
<accession>A0ABM9N5S2</accession>
<dbReference type="RefSeq" id="WP_349642107.1">
    <property type="nucleotide sequence ID" value="NZ_CAWVOH010000002.1"/>
</dbReference>
<comment type="caution">
    <text evidence="1">The sequence shown here is derived from an EMBL/GenBank/DDBJ whole genome shotgun (WGS) entry which is preliminary data.</text>
</comment>
<protein>
    <submittedName>
        <fullName evidence="1">Uncharacterized protein</fullName>
    </submittedName>
</protein>
<sequence>MSKYYTFKINVGPDILKLYRHNMDQLRSFVIPNALGEVFTFEEIESKEIMKYVSSKQHSKTDILDSAVYKKFISLTKKLELEYRKVAEEYENTGRVVYEPDFLKSADDANQALKQLQQDFIELDGAKNISNDDVDEGLLFRVGTGVRCLQGSRKVKLFLKDMSDESQNKQNMFYYDKRNEYIYLSTDLGENQVLRQVKVIEETVNHSAYRLNIGEITINPVSDSVRISGNYSSLTLVYSYPNGREKDADDRDAALSLKKTGAIRKEEKFIMPADEKFPNEIINDITGGMSSDGYLKDIKHGKKSIVKWMIKISELVIPGVIDDKK</sequence>
<gene>
    <name evidence="1" type="ORF">R54876_GBNLAHCA_01130</name>
</gene>
<name>A0ABM9N5S2_9LACO</name>